<dbReference type="Pfam" id="PF02311">
    <property type="entry name" value="AraC_binding"/>
    <property type="match status" value="1"/>
</dbReference>
<dbReference type="GO" id="GO:0003700">
    <property type="term" value="F:DNA-binding transcription factor activity"/>
    <property type="evidence" value="ECO:0007669"/>
    <property type="project" value="InterPro"/>
</dbReference>
<dbReference type="STRING" id="357809.Cphy_1165"/>
<feature type="domain" description="HTH araC/xylS-type" evidence="4">
    <location>
        <begin position="178"/>
        <end position="276"/>
    </location>
</feature>
<dbReference type="InterPro" id="IPR009057">
    <property type="entry name" value="Homeodomain-like_sf"/>
</dbReference>
<dbReference type="InterPro" id="IPR003313">
    <property type="entry name" value="AraC-bd"/>
</dbReference>
<dbReference type="PANTHER" id="PTHR43280:SF2">
    <property type="entry name" value="HTH-TYPE TRANSCRIPTIONAL REGULATOR EXSA"/>
    <property type="match status" value="1"/>
</dbReference>
<dbReference type="SUPFAM" id="SSF51215">
    <property type="entry name" value="Regulatory protein AraC"/>
    <property type="match status" value="1"/>
</dbReference>
<dbReference type="SMART" id="SM00342">
    <property type="entry name" value="HTH_ARAC"/>
    <property type="match status" value="1"/>
</dbReference>
<sequence>MNMNQTFKNSYKVKEKEMVSLSVYNVGYQRCEPNYQWGPGVRDHYLIHYIVSGKGYYETNHKTFPLTSGDVFLIYPDTQVTYYADALDPWEYYWVGFSGSDAGLILEATDFSNESPVISSCSYGEKVKDQLYQIYEARGNEFANAVAMAGQLYITLSLFLSGASNHNKKHHQNLDYVQKGITYMESHFSYPITIDDVAAYVGISRSHLFREFKAHLGKSPKEYLSEYRIKYSCTLLKNTDLSIGAIATSVGYDNGLYYSKVFQSVKGMPPSKYRNLHS</sequence>
<gene>
    <name evidence="5" type="ordered locus">Cphy_1165</name>
</gene>
<keyword evidence="3" id="KW-0804">Transcription</keyword>
<dbReference type="Proteomes" id="UP000000370">
    <property type="component" value="Chromosome"/>
</dbReference>
<reference evidence="6" key="1">
    <citation type="submission" date="2007-11" db="EMBL/GenBank/DDBJ databases">
        <title>Complete genome sequence of Clostridium phytofermentans ISDg.</title>
        <authorList>
            <person name="Leschine S.B."/>
            <person name="Warnick T.A."/>
            <person name="Blanchard J.L."/>
            <person name="Schnell D.J."/>
            <person name="Petit E.L."/>
            <person name="LaTouf W.G."/>
            <person name="Copeland A."/>
            <person name="Lucas S."/>
            <person name="Lapidus A."/>
            <person name="Barry K."/>
            <person name="Glavina del Rio T."/>
            <person name="Dalin E."/>
            <person name="Tice H."/>
            <person name="Pitluck S."/>
            <person name="Kiss H."/>
            <person name="Brettin T."/>
            <person name="Bruce D."/>
            <person name="Detter J.C."/>
            <person name="Han C."/>
            <person name="Kuske C."/>
            <person name="Schmutz J."/>
            <person name="Larimer F."/>
            <person name="Land M."/>
            <person name="Hauser L."/>
            <person name="Kyrpides N."/>
            <person name="Kim E.A."/>
            <person name="Richardson P."/>
        </authorList>
    </citation>
    <scope>NUCLEOTIDE SEQUENCE [LARGE SCALE GENOMIC DNA]</scope>
    <source>
        <strain evidence="6">ATCC 700394 / DSM 18823 / ISDg</strain>
    </source>
</reference>
<evidence type="ECO:0000256" key="3">
    <source>
        <dbReference type="ARBA" id="ARBA00023163"/>
    </source>
</evidence>
<evidence type="ECO:0000259" key="4">
    <source>
        <dbReference type="PROSITE" id="PS01124"/>
    </source>
</evidence>
<evidence type="ECO:0000313" key="5">
    <source>
        <dbReference type="EMBL" id="ABX41543.1"/>
    </source>
</evidence>
<dbReference type="InterPro" id="IPR018060">
    <property type="entry name" value="HTH_AraC"/>
</dbReference>
<dbReference type="Gene3D" id="2.60.120.280">
    <property type="entry name" value="Regulatory protein AraC"/>
    <property type="match status" value="1"/>
</dbReference>
<dbReference type="InterPro" id="IPR018062">
    <property type="entry name" value="HTH_AraC-typ_CS"/>
</dbReference>
<dbReference type="PROSITE" id="PS00041">
    <property type="entry name" value="HTH_ARAC_FAMILY_1"/>
    <property type="match status" value="1"/>
</dbReference>
<dbReference type="Gene3D" id="1.10.10.60">
    <property type="entry name" value="Homeodomain-like"/>
    <property type="match status" value="2"/>
</dbReference>
<keyword evidence="6" id="KW-1185">Reference proteome</keyword>
<dbReference type="InterPro" id="IPR037923">
    <property type="entry name" value="HTH-like"/>
</dbReference>
<dbReference type="GO" id="GO:0043565">
    <property type="term" value="F:sequence-specific DNA binding"/>
    <property type="evidence" value="ECO:0007669"/>
    <property type="project" value="InterPro"/>
</dbReference>
<organism evidence="5 6">
    <name type="scientific">Lachnoclostridium phytofermentans (strain ATCC 700394 / DSM 18823 / ISDg)</name>
    <name type="common">Clostridium phytofermentans</name>
    <dbReference type="NCBI Taxonomy" id="357809"/>
    <lineage>
        <taxon>Bacteria</taxon>
        <taxon>Bacillati</taxon>
        <taxon>Bacillota</taxon>
        <taxon>Clostridia</taxon>
        <taxon>Lachnospirales</taxon>
        <taxon>Lachnospiraceae</taxon>
    </lineage>
</organism>
<accession>A9KN44</accession>
<dbReference type="AlphaFoldDB" id="A9KN44"/>
<dbReference type="KEGG" id="cpy:Cphy_1165"/>
<dbReference type="SUPFAM" id="SSF46689">
    <property type="entry name" value="Homeodomain-like"/>
    <property type="match status" value="2"/>
</dbReference>
<dbReference type="eggNOG" id="COG2207">
    <property type="taxonomic scope" value="Bacteria"/>
</dbReference>
<dbReference type="PROSITE" id="PS01124">
    <property type="entry name" value="HTH_ARAC_FAMILY_2"/>
    <property type="match status" value="1"/>
</dbReference>
<keyword evidence="1" id="KW-0805">Transcription regulation</keyword>
<dbReference type="EMBL" id="CP000885">
    <property type="protein sequence ID" value="ABX41543.1"/>
    <property type="molecule type" value="Genomic_DNA"/>
</dbReference>
<name>A9KN44_LACP7</name>
<evidence type="ECO:0000313" key="6">
    <source>
        <dbReference type="Proteomes" id="UP000000370"/>
    </source>
</evidence>
<keyword evidence="2" id="KW-0238">DNA-binding</keyword>
<evidence type="ECO:0000256" key="2">
    <source>
        <dbReference type="ARBA" id="ARBA00023125"/>
    </source>
</evidence>
<dbReference type="Pfam" id="PF12833">
    <property type="entry name" value="HTH_18"/>
    <property type="match status" value="1"/>
</dbReference>
<dbReference type="CDD" id="cd06986">
    <property type="entry name" value="cupin_MmsR-like_N"/>
    <property type="match status" value="1"/>
</dbReference>
<protein>
    <submittedName>
        <fullName evidence="5">Transcriptional regulator, AraC family</fullName>
    </submittedName>
</protein>
<evidence type="ECO:0000256" key="1">
    <source>
        <dbReference type="ARBA" id="ARBA00023015"/>
    </source>
</evidence>
<dbReference type="HOGENOM" id="CLU_000445_88_6_9"/>
<dbReference type="PANTHER" id="PTHR43280">
    <property type="entry name" value="ARAC-FAMILY TRANSCRIPTIONAL REGULATOR"/>
    <property type="match status" value="1"/>
</dbReference>
<proteinExistence type="predicted"/>